<dbReference type="GO" id="GO:0016491">
    <property type="term" value="F:oxidoreductase activity"/>
    <property type="evidence" value="ECO:0007669"/>
    <property type="project" value="InterPro"/>
</dbReference>
<dbReference type="CDD" id="cd00657">
    <property type="entry name" value="Ferritin_like"/>
    <property type="match status" value="1"/>
</dbReference>
<dbReference type="Gene3D" id="1.20.120.660">
    <property type="entry name" value="IL-4 antagonist (De novo design) like domain"/>
    <property type="match status" value="1"/>
</dbReference>
<organism evidence="2 3">
    <name type="scientific">Niallia taxi</name>
    <dbReference type="NCBI Taxonomy" id="2499688"/>
    <lineage>
        <taxon>Bacteria</taxon>
        <taxon>Bacillati</taxon>
        <taxon>Bacillota</taxon>
        <taxon>Bacilli</taxon>
        <taxon>Bacillales</taxon>
        <taxon>Bacillaceae</taxon>
        <taxon>Niallia</taxon>
    </lineage>
</organism>
<evidence type="ECO:0000313" key="3">
    <source>
        <dbReference type="Proteomes" id="UP000288024"/>
    </source>
</evidence>
<dbReference type="EMBL" id="RZTZ01000002">
    <property type="protein sequence ID" value="RVT65025.1"/>
    <property type="molecule type" value="Genomic_DNA"/>
</dbReference>
<protein>
    <submittedName>
        <fullName evidence="2">Ferritin-like domain-containing protein</fullName>
    </submittedName>
</protein>
<dbReference type="Pfam" id="PF02915">
    <property type="entry name" value="Rubrerythrin"/>
    <property type="match status" value="1"/>
</dbReference>
<keyword evidence="3" id="KW-1185">Reference proteome</keyword>
<accession>A0A437KDC0</accession>
<dbReference type="Proteomes" id="UP000288024">
    <property type="component" value="Unassembled WGS sequence"/>
</dbReference>
<dbReference type="GO" id="GO:0046872">
    <property type="term" value="F:metal ion binding"/>
    <property type="evidence" value="ECO:0007669"/>
    <property type="project" value="InterPro"/>
</dbReference>
<comment type="caution">
    <text evidence="2">The sequence shown here is derived from an EMBL/GenBank/DDBJ whole genome shotgun (WGS) entry which is preliminary data.</text>
</comment>
<dbReference type="InterPro" id="IPR003251">
    <property type="entry name" value="Rr_diiron-bd_dom"/>
</dbReference>
<gene>
    <name evidence="2" type="ORF">EM808_05810</name>
</gene>
<sequence length="146" mass="17122">MNNLNHYYGLYQQRAKELAAQIEKAIDGEFAAIHCYKKLETLAPTKRERQIISEIRKDEINHYNVFSSIYTQLTGQKHSAVITETCPNNYHSGIDFAFHDEQETVDFYLTIADSTSNDFIKESFKRAAMDEQNHAVWFLYFLKTQR</sequence>
<dbReference type="AlphaFoldDB" id="A0A437KDC0"/>
<dbReference type="SUPFAM" id="SSF47240">
    <property type="entry name" value="Ferritin-like"/>
    <property type="match status" value="1"/>
</dbReference>
<feature type="domain" description="Rubrerythrin diiron-binding" evidence="1">
    <location>
        <begin position="22"/>
        <end position="136"/>
    </location>
</feature>
<reference evidence="2 3" key="1">
    <citation type="submission" date="2019-01" db="EMBL/GenBank/DDBJ databases">
        <title>Bacillus sp. M5HDSG1-1, whole genome shotgun sequence.</title>
        <authorList>
            <person name="Tuo L."/>
        </authorList>
    </citation>
    <scope>NUCLEOTIDE SEQUENCE [LARGE SCALE GENOMIC DNA]</scope>
    <source>
        <strain evidence="2 3">M5HDSG1-1</strain>
    </source>
</reference>
<dbReference type="Gene3D" id="1.20.5.420">
    <property type="entry name" value="Immunoglobulin FC, subunit C"/>
    <property type="match status" value="1"/>
</dbReference>
<dbReference type="RefSeq" id="WP_127737167.1">
    <property type="nucleotide sequence ID" value="NZ_RZTZ01000002.1"/>
</dbReference>
<name>A0A437KDC0_9BACI</name>
<evidence type="ECO:0000259" key="1">
    <source>
        <dbReference type="Pfam" id="PF02915"/>
    </source>
</evidence>
<evidence type="ECO:0000313" key="2">
    <source>
        <dbReference type="EMBL" id="RVT65025.1"/>
    </source>
</evidence>
<dbReference type="InterPro" id="IPR009078">
    <property type="entry name" value="Ferritin-like_SF"/>
</dbReference>
<proteinExistence type="predicted"/>